<evidence type="ECO:0000313" key="3">
    <source>
        <dbReference type="EMBL" id="KAK5097276.1"/>
    </source>
</evidence>
<feature type="transmembrane region" description="Helical" evidence="2">
    <location>
        <begin position="160"/>
        <end position="182"/>
    </location>
</feature>
<evidence type="ECO:0000256" key="2">
    <source>
        <dbReference type="SAM" id="Phobius"/>
    </source>
</evidence>
<accession>A0ABR0KI50</accession>
<evidence type="ECO:0000313" key="4">
    <source>
        <dbReference type="Proteomes" id="UP001345013"/>
    </source>
</evidence>
<dbReference type="Proteomes" id="UP001345013">
    <property type="component" value="Unassembled WGS sequence"/>
</dbReference>
<sequence length="254" mass="28122">MAEKVPNTMAAASDGEEQTGPEQLPSARSEPVDEGQQRGVPSLDLNLWQHKAPIAITFSVLVVTSGILPIALYLGLVNTGIESTIAIPAAIFGAPSLLTLLKRSYSLLRPNSTTRPISAKWYHLDFFHINFLMYFTVITGVMVTSTILAEDYLLTALRLFSMPLSIIILSTCLQTSSIRLAIAVIQNNTLRYPCRVSSMGMGDIVRGASYTIVEDIVAVDRKQGTVYRQRWDARYKASKEIRSLLRWSDAVWGR</sequence>
<feature type="transmembrane region" description="Helical" evidence="2">
    <location>
        <begin position="54"/>
        <end position="77"/>
    </location>
</feature>
<evidence type="ECO:0000256" key="1">
    <source>
        <dbReference type="SAM" id="MobiDB-lite"/>
    </source>
</evidence>
<organism evidence="3 4">
    <name type="scientific">Lithohypha guttulata</name>
    <dbReference type="NCBI Taxonomy" id="1690604"/>
    <lineage>
        <taxon>Eukaryota</taxon>
        <taxon>Fungi</taxon>
        <taxon>Dikarya</taxon>
        <taxon>Ascomycota</taxon>
        <taxon>Pezizomycotina</taxon>
        <taxon>Eurotiomycetes</taxon>
        <taxon>Chaetothyriomycetidae</taxon>
        <taxon>Chaetothyriales</taxon>
        <taxon>Trichomeriaceae</taxon>
        <taxon>Lithohypha</taxon>
    </lineage>
</organism>
<reference evidence="3 4" key="1">
    <citation type="submission" date="2023-08" db="EMBL/GenBank/DDBJ databases">
        <title>Black Yeasts Isolated from many extreme environments.</title>
        <authorList>
            <person name="Coleine C."/>
            <person name="Stajich J.E."/>
            <person name="Selbmann L."/>
        </authorList>
    </citation>
    <scope>NUCLEOTIDE SEQUENCE [LARGE SCALE GENOMIC DNA]</scope>
    <source>
        <strain evidence="3 4">CCFEE 5885</strain>
    </source>
</reference>
<feature type="region of interest" description="Disordered" evidence="1">
    <location>
        <begin position="1"/>
        <end position="38"/>
    </location>
</feature>
<dbReference type="PANTHER" id="PTHR42024:SF1">
    <property type="entry name" value="AMINO ACID PERMEASE_ SLC12A DOMAIN-CONTAINING PROTEIN"/>
    <property type="match status" value="1"/>
</dbReference>
<name>A0ABR0KI50_9EURO</name>
<gene>
    <name evidence="3" type="ORF">LTR24_002323</name>
</gene>
<protein>
    <submittedName>
        <fullName evidence="3">Uncharacterized protein</fullName>
    </submittedName>
</protein>
<keyword evidence="4" id="KW-1185">Reference proteome</keyword>
<proteinExistence type="predicted"/>
<dbReference type="EMBL" id="JAVRRG010000019">
    <property type="protein sequence ID" value="KAK5097276.1"/>
    <property type="molecule type" value="Genomic_DNA"/>
</dbReference>
<keyword evidence="2" id="KW-0812">Transmembrane</keyword>
<feature type="transmembrane region" description="Helical" evidence="2">
    <location>
        <begin position="83"/>
        <end position="101"/>
    </location>
</feature>
<keyword evidence="2" id="KW-1133">Transmembrane helix</keyword>
<dbReference type="PANTHER" id="PTHR42024">
    <property type="entry name" value="AMINO ACID PERMEASE_ SLC12A DOMAIN-CONTAINING PROTEIN"/>
    <property type="match status" value="1"/>
</dbReference>
<feature type="transmembrane region" description="Helical" evidence="2">
    <location>
        <begin position="122"/>
        <end position="148"/>
    </location>
</feature>
<keyword evidence="2" id="KW-0472">Membrane</keyword>
<comment type="caution">
    <text evidence="3">The sequence shown here is derived from an EMBL/GenBank/DDBJ whole genome shotgun (WGS) entry which is preliminary data.</text>
</comment>